<evidence type="ECO:0000256" key="5">
    <source>
        <dbReference type="SAM" id="MobiDB-lite"/>
    </source>
</evidence>
<organism evidence="6">
    <name type="scientific">Oikopleura dioica</name>
    <name type="common">Tunicate</name>
    <dbReference type="NCBI Taxonomy" id="34765"/>
    <lineage>
        <taxon>Eukaryota</taxon>
        <taxon>Metazoa</taxon>
        <taxon>Chordata</taxon>
        <taxon>Tunicata</taxon>
        <taxon>Appendicularia</taxon>
        <taxon>Copelata</taxon>
        <taxon>Oikopleuridae</taxon>
        <taxon>Oikopleura</taxon>
    </lineage>
</organism>
<reference evidence="6" key="1">
    <citation type="journal article" date="2010" name="Science">
        <title>Plasticity of animal genome architecture unmasked by rapid evolution of a pelagic tunicate.</title>
        <authorList>
            <person name="Denoeud F."/>
            <person name="Henriet S."/>
            <person name="Mungpakdee S."/>
            <person name="Aury J.M."/>
            <person name="Da Silva C."/>
            <person name="Brinkmann H."/>
            <person name="Mikhaleva J."/>
            <person name="Olsen L.C."/>
            <person name="Jubin C."/>
            <person name="Canestro C."/>
            <person name="Bouquet J.M."/>
            <person name="Danks G."/>
            <person name="Poulain J."/>
            <person name="Campsteijn C."/>
            <person name="Adamski M."/>
            <person name="Cross I."/>
            <person name="Yadetie F."/>
            <person name="Muffato M."/>
            <person name="Louis A."/>
            <person name="Butcher S."/>
            <person name="Tsagkogeorga G."/>
            <person name="Konrad A."/>
            <person name="Singh S."/>
            <person name="Jensen M.F."/>
            <person name="Cong E.H."/>
            <person name="Eikeseth-Otteraa H."/>
            <person name="Noel B."/>
            <person name="Anthouard V."/>
            <person name="Porcel B.M."/>
            <person name="Kachouri-Lafond R."/>
            <person name="Nishino A."/>
            <person name="Ugolini M."/>
            <person name="Chourrout P."/>
            <person name="Nishida H."/>
            <person name="Aasland R."/>
            <person name="Huzurbazar S."/>
            <person name="Westhof E."/>
            <person name="Delsuc F."/>
            <person name="Lehrach H."/>
            <person name="Reinhardt R."/>
            <person name="Weissenbach J."/>
            <person name="Roy S.W."/>
            <person name="Artiguenave F."/>
            <person name="Postlethwait J.H."/>
            <person name="Manak J.R."/>
            <person name="Thompson E.M."/>
            <person name="Jaillon O."/>
            <person name="Du Pasquier L."/>
            <person name="Boudinot P."/>
            <person name="Liberles D.A."/>
            <person name="Volff J.N."/>
            <person name="Philippe H."/>
            <person name="Lenhard B."/>
            <person name="Roest Crollius H."/>
            <person name="Wincker P."/>
            <person name="Chourrout D."/>
        </authorList>
    </citation>
    <scope>NUCLEOTIDE SEQUENCE [LARGE SCALE GENOMIC DNA]</scope>
</reference>
<feature type="non-terminal residue" evidence="6">
    <location>
        <position position="1"/>
    </location>
</feature>
<evidence type="ECO:0000256" key="1">
    <source>
        <dbReference type="ARBA" id="ARBA00004141"/>
    </source>
</evidence>
<feature type="region of interest" description="Disordered" evidence="5">
    <location>
        <begin position="59"/>
        <end position="85"/>
    </location>
</feature>
<dbReference type="Proteomes" id="UP000011014">
    <property type="component" value="Unassembled WGS sequence"/>
</dbReference>
<keyword evidence="2" id="KW-0812">Transmembrane</keyword>
<dbReference type="EMBL" id="FN656874">
    <property type="protein sequence ID" value="CBY42107.1"/>
    <property type="molecule type" value="Genomic_DNA"/>
</dbReference>
<dbReference type="GO" id="GO:0016020">
    <property type="term" value="C:membrane"/>
    <property type="evidence" value="ECO:0007669"/>
    <property type="project" value="UniProtKB-SubCell"/>
</dbReference>
<protein>
    <recommendedName>
        <fullName evidence="7">Aquaporin</fullName>
    </recommendedName>
</protein>
<name>E4Z329_OIKDI</name>
<feature type="compositionally biased region" description="Basic and acidic residues" evidence="5">
    <location>
        <begin position="64"/>
        <end position="85"/>
    </location>
</feature>
<evidence type="ECO:0000256" key="4">
    <source>
        <dbReference type="ARBA" id="ARBA00023136"/>
    </source>
</evidence>
<proteinExistence type="predicted"/>
<evidence type="ECO:0000256" key="2">
    <source>
        <dbReference type="ARBA" id="ARBA00022692"/>
    </source>
</evidence>
<keyword evidence="3" id="KW-1133">Transmembrane helix</keyword>
<dbReference type="InterPro" id="IPR023271">
    <property type="entry name" value="Aquaporin-like"/>
</dbReference>
<evidence type="ECO:0000256" key="3">
    <source>
        <dbReference type="ARBA" id="ARBA00022989"/>
    </source>
</evidence>
<keyword evidence="4" id="KW-0472">Membrane</keyword>
<accession>E4Z329</accession>
<gene>
    <name evidence="6" type="ORF">GSOID_T00025774001</name>
</gene>
<comment type="subcellular location">
    <subcellularLocation>
        <location evidence="1">Membrane</location>
        <topology evidence="1">Multi-pass membrane protein</topology>
    </subcellularLocation>
</comment>
<evidence type="ECO:0000313" key="6">
    <source>
        <dbReference type="EMBL" id="CBY42107.1"/>
    </source>
</evidence>
<dbReference type="Gene3D" id="1.20.1080.10">
    <property type="entry name" value="Glycerol uptake facilitator protein"/>
    <property type="match status" value="1"/>
</dbReference>
<sequence length="85" mass="9443">LGPRLFTFVAGFPTVFTRGNNAYDCHFWIPIVGPIVGAVLGSKLYSVSIGSELERQQVSMSEGTYRKVSDSRQDDETKINEETDI</sequence>
<dbReference type="SUPFAM" id="SSF81338">
    <property type="entry name" value="Aquaporin-like"/>
    <property type="match status" value="1"/>
</dbReference>
<evidence type="ECO:0008006" key="7">
    <source>
        <dbReference type="Google" id="ProtNLM"/>
    </source>
</evidence>
<dbReference type="AlphaFoldDB" id="E4Z329"/>